<proteinExistence type="predicted"/>
<comment type="caution">
    <text evidence="1">The sequence shown here is derived from an EMBL/GenBank/DDBJ whole genome shotgun (WGS) entry which is preliminary data.</text>
</comment>
<sequence length="77" mass="7806">MSSVSSTCTTALAPAGTAAPVLIRAQNPRSILVTSFNPAIDALERTLRLPFPSSAITAYPSLVEASNGGNGTDAKTS</sequence>
<name>A0ABQ8JAR9_DERPT</name>
<gene>
    <name evidence="1" type="ORF">DERP_009592</name>
</gene>
<keyword evidence="2" id="KW-1185">Reference proteome</keyword>
<reference evidence="1 2" key="2">
    <citation type="journal article" date="2022" name="Mol. Biol. Evol.">
        <title>Comparative Genomics Reveals Insights into the Divergent Evolution of Astigmatic Mites and Household Pest Adaptations.</title>
        <authorList>
            <person name="Xiong Q."/>
            <person name="Wan A.T."/>
            <person name="Liu X."/>
            <person name="Fung C.S."/>
            <person name="Xiao X."/>
            <person name="Malainual N."/>
            <person name="Hou J."/>
            <person name="Wang L."/>
            <person name="Wang M."/>
            <person name="Yang K.Y."/>
            <person name="Cui Y."/>
            <person name="Leung E.L."/>
            <person name="Nong W."/>
            <person name="Shin S.K."/>
            <person name="Au S.W."/>
            <person name="Jeong K.Y."/>
            <person name="Chew F.T."/>
            <person name="Hui J.H."/>
            <person name="Leung T.F."/>
            <person name="Tungtrongchitr A."/>
            <person name="Zhong N."/>
            <person name="Liu Z."/>
            <person name="Tsui S.K."/>
        </authorList>
    </citation>
    <scope>NUCLEOTIDE SEQUENCE [LARGE SCALE GENOMIC DNA]</scope>
    <source>
        <strain evidence="1">Derp</strain>
    </source>
</reference>
<protein>
    <submittedName>
        <fullName evidence="1">Uncharacterized protein</fullName>
    </submittedName>
</protein>
<accession>A0ABQ8JAR9</accession>
<evidence type="ECO:0000313" key="1">
    <source>
        <dbReference type="EMBL" id="KAH9419535.1"/>
    </source>
</evidence>
<evidence type="ECO:0000313" key="2">
    <source>
        <dbReference type="Proteomes" id="UP000887458"/>
    </source>
</evidence>
<organism evidence="1 2">
    <name type="scientific">Dermatophagoides pteronyssinus</name>
    <name type="common">European house dust mite</name>
    <dbReference type="NCBI Taxonomy" id="6956"/>
    <lineage>
        <taxon>Eukaryota</taxon>
        <taxon>Metazoa</taxon>
        <taxon>Ecdysozoa</taxon>
        <taxon>Arthropoda</taxon>
        <taxon>Chelicerata</taxon>
        <taxon>Arachnida</taxon>
        <taxon>Acari</taxon>
        <taxon>Acariformes</taxon>
        <taxon>Sarcoptiformes</taxon>
        <taxon>Astigmata</taxon>
        <taxon>Psoroptidia</taxon>
        <taxon>Analgoidea</taxon>
        <taxon>Pyroglyphidae</taxon>
        <taxon>Dermatophagoidinae</taxon>
        <taxon>Dermatophagoides</taxon>
    </lineage>
</organism>
<dbReference type="EMBL" id="NJHN03000058">
    <property type="protein sequence ID" value="KAH9419535.1"/>
    <property type="molecule type" value="Genomic_DNA"/>
</dbReference>
<reference evidence="1 2" key="1">
    <citation type="journal article" date="2018" name="J. Allergy Clin. Immunol.">
        <title>High-quality assembly of Dermatophagoides pteronyssinus genome and transcriptome reveals a wide range of novel allergens.</title>
        <authorList>
            <person name="Liu X.Y."/>
            <person name="Yang K.Y."/>
            <person name="Wang M.Q."/>
            <person name="Kwok J.S."/>
            <person name="Zeng X."/>
            <person name="Yang Z."/>
            <person name="Xiao X.J."/>
            <person name="Lau C.P."/>
            <person name="Li Y."/>
            <person name="Huang Z.M."/>
            <person name="Ba J.G."/>
            <person name="Yim A.K."/>
            <person name="Ouyang C.Y."/>
            <person name="Ngai S.M."/>
            <person name="Chan T.F."/>
            <person name="Leung E.L."/>
            <person name="Liu L."/>
            <person name="Liu Z.G."/>
            <person name="Tsui S.K."/>
        </authorList>
    </citation>
    <scope>NUCLEOTIDE SEQUENCE [LARGE SCALE GENOMIC DNA]</scope>
    <source>
        <strain evidence="1">Derp</strain>
    </source>
</reference>
<dbReference type="Proteomes" id="UP000887458">
    <property type="component" value="Unassembled WGS sequence"/>
</dbReference>